<dbReference type="EMBL" id="FP929054">
    <property type="protein sequence ID" value="CBL24548.1"/>
    <property type="molecule type" value="Genomic_DNA"/>
</dbReference>
<accession>D4LUU0</accession>
<organism evidence="1 2">
    <name type="scientific">Blautia obeum A2-162</name>
    <dbReference type="NCBI Taxonomy" id="657314"/>
    <lineage>
        <taxon>Bacteria</taxon>
        <taxon>Bacillati</taxon>
        <taxon>Bacillota</taxon>
        <taxon>Clostridia</taxon>
        <taxon>Lachnospirales</taxon>
        <taxon>Lachnospiraceae</taxon>
        <taxon>Blautia</taxon>
    </lineage>
</organism>
<dbReference type="AlphaFoldDB" id="D4LUU0"/>
<name>D4LUU0_9FIRM</name>
<sequence length="34" mass="4321">MSICEMYHRYSGFLLYYGLKRNSRRKQEERGRYE</sequence>
<proteinExistence type="predicted"/>
<reference evidence="1 2" key="2">
    <citation type="submission" date="2010-03" db="EMBL/GenBank/DDBJ databases">
        <authorList>
            <person name="Pajon A."/>
        </authorList>
    </citation>
    <scope>NUCLEOTIDE SEQUENCE [LARGE SCALE GENOMIC DNA]</scope>
    <source>
        <strain evidence="1 2">A2-162</strain>
    </source>
</reference>
<gene>
    <name evidence="1" type="ORF">CK5_33540</name>
</gene>
<dbReference type="HOGENOM" id="CLU_3372402_0_0_9"/>
<dbReference type="KEGG" id="rob:CK5_33540"/>
<evidence type="ECO:0000313" key="2">
    <source>
        <dbReference type="Proteomes" id="UP000008955"/>
    </source>
</evidence>
<keyword evidence="2" id="KW-1185">Reference proteome</keyword>
<reference evidence="1 2" key="1">
    <citation type="submission" date="2010-03" db="EMBL/GenBank/DDBJ databases">
        <title>The genome sequence of Ruminococcus obeum A2-162.</title>
        <authorList>
            <consortium name="metaHIT consortium -- http://www.metahit.eu/"/>
            <person name="Pajon A."/>
            <person name="Turner K."/>
            <person name="Parkhill J."/>
            <person name="Duncan S."/>
            <person name="Flint H."/>
        </authorList>
    </citation>
    <scope>NUCLEOTIDE SEQUENCE [LARGE SCALE GENOMIC DNA]</scope>
    <source>
        <strain evidence="1 2">A2-162</strain>
    </source>
</reference>
<dbReference type="Proteomes" id="UP000008955">
    <property type="component" value="Chromosome"/>
</dbReference>
<evidence type="ECO:0000313" key="1">
    <source>
        <dbReference type="EMBL" id="CBL24548.1"/>
    </source>
</evidence>
<protein>
    <submittedName>
        <fullName evidence="1">Uncharacterized protein</fullName>
    </submittedName>
</protein>